<reference evidence="2" key="1">
    <citation type="journal article" date="2019" name="Int. J. Syst. Evol. Microbiol.">
        <title>The Global Catalogue of Microorganisms (GCM) 10K type strain sequencing project: providing services to taxonomists for standard genome sequencing and annotation.</title>
        <authorList>
            <consortium name="The Broad Institute Genomics Platform"/>
            <consortium name="The Broad Institute Genome Sequencing Center for Infectious Disease"/>
            <person name="Wu L."/>
            <person name="Ma J."/>
        </authorList>
    </citation>
    <scope>NUCLEOTIDE SEQUENCE [LARGE SCALE GENOMIC DNA]</scope>
    <source>
        <strain evidence="2">JCM 17925</strain>
    </source>
</reference>
<evidence type="ECO:0008006" key="3">
    <source>
        <dbReference type="Google" id="ProtNLM"/>
    </source>
</evidence>
<keyword evidence="2" id="KW-1185">Reference proteome</keyword>
<protein>
    <recommendedName>
        <fullName evidence="3">dTDP-4-dehydrorhamnose 3,5-epimerase</fullName>
    </recommendedName>
</protein>
<dbReference type="RefSeq" id="WP_345263919.1">
    <property type="nucleotide sequence ID" value="NZ_BAABHB010000001.1"/>
</dbReference>
<dbReference type="Proteomes" id="UP001500936">
    <property type="component" value="Unassembled WGS sequence"/>
</dbReference>
<dbReference type="EMBL" id="BAABHB010000001">
    <property type="protein sequence ID" value="GAA4397309.1"/>
    <property type="molecule type" value="Genomic_DNA"/>
</dbReference>
<organism evidence="1 2">
    <name type="scientific">Nibrella viscosa</name>
    <dbReference type="NCBI Taxonomy" id="1084524"/>
    <lineage>
        <taxon>Bacteria</taxon>
        <taxon>Pseudomonadati</taxon>
        <taxon>Bacteroidota</taxon>
        <taxon>Cytophagia</taxon>
        <taxon>Cytophagales</taxon>
        <taxon>Spirosomataceae</taxon>
        <taxon>Nibrella</taxon>
    </lineage>
</organism>
<sequence>MLSKDLLITGNAYADGAPHGGWFVARFIDPQHGLRCRLGRQDIFQQGQGDFELKLFSHPAGHCEAKTFPYNQTATTMSMLVGSGLFAIYFCADGQWQHVVLQNEGDYAIWAPGVGHRWHAQQASSIFTVRCPAVDRTDQAETPIKLIPDELQTLWQTNLLL</sequence>
<gene>
    <name evidence="1" type="ORF">GCM10023187_06580</name>
</gene>
<accession>A0ABP8JX05</accession>
<comment type="caution">
    <text evidence="1">The sequence shown here is derived from an EMBL/GenBank/DDBJ whole genome shotgun (WGS) entry which is preliminary data.</text>
</comment>
<evidence type="ECO:0000313" key="2">
    <source>
        <dbReference type="Proteomes" id="UP001500936"/>
    </source>
</evidence>
<name>A0ABP8JX05_9BACT</name>
<proteinExistence type="predicted"/>
<evidence type="ECO:0000313" key="1">
    <source>
        <dbReference type="EMBL" id="GAA4397309.1"/>
    </source>
</evidence>